<dbReference type="OrthoDB" id="2443394at2759"/>
<sequence>MINTVRRRVKEVLVTKYKDIGAEKNKRKKSKGIQILAPMVMHSFLSTKEEIQQYLIAFEGNIPISDI</sequence>
<accession>A0A9N9GWS6</accession>
<comment type="caution">
    <text evidence="1">The sequence shown here is derived from an EMBL/GenBank/DDBJ whole genome shotgun (WGS) entry which is preliminary data.</text>
</comment>
<name>A0A9N9GWS6_9GLOM</name>
<reference evidence="1" key="1">
    <citation type="submission" date="2021-06" db="EMBL/GenBank/DDBJ databases">
        <authorList>
            <person name="Kallberg Y."/>
            <person name="Tangrot J."/>
            <person name="Rosling A."/>
        </authorList>
    </citation>
    <scope>NUCLEOTIDE SEQUENCE</scope>
    <source>
        <strain evidence="1">AZ414A</strain>
    </source>
</reference>
<organism evidence="1 2">
    <name type="scientific">Diversispora eburnea</name>
    <dbReference type="NCBI Taxonomy" id="1213867"/>
    <lineage>
        <taxon>Eukaryota</taxon>
        <taxon>Fungi</taxon>
        <taxon>Fungi incertae sedis</taxon>
        <taxon>Mucoromycota</taxon>
        <taxon>Glomeromycotina</taxon>
        <taxon>Glomeromycetes</taxon>
        <taxon>Diversisporales</taxon>
        <taxon>Diversisporaceae</taxon>
        <taxon>Diversispora</taxon>
    </lineage>
</organism>
<dbReference type="Proteomes" id="UP000789706">
    <property type="component" value="Unassembled WGS sequence"/>
</dbReference>
<gene>
    <name evidence="1" type="ORF">DEBURN_LOCUS10826</name>
</gene>
<keyword evidence="2" id="KW-1185">Reference proteome</keyword>
<evidence type="ECO:0000313" key="2">
    <source>
        <dbReference type="Proteomes" id="UP000789706"/>
    </source>
</evidence>
<dbReference type="AlphaFoldDB" id="A0A9N9GWS6"/>
<protein>
    <submittedName>
        <fullName evidence="1">4654_t:CDS:1</fullName>
    </submittedName>
</protein>
<evidence type="ECO:0000313" key="1">
    <source>
        <dbReference type="EMBL" id="CAG8632218.1"/>
    </source>
</evidence>
<proteinExistence type="predicted"/>
<dbReference type="EMBL" id="CAJVPK010003911">
    <property type="protein sequence ID" value="CAG8632218.1"/>
    <property type="molecule type" value="Genomic_DNA"/>
</dbReference>